<dbReference type="PANTHER" id="PTHR33692">
    <property type="entry name" value="RIBOSOME MATURATION FACTOR RIMM"/>
    <property type="match status" value="1"/>
</dbReference>
<dbReference type="Gene3D" id="2.30.30.240">
    <property type="entry name" value="PRC-barrel domain"/>
    <property type="match status" value="1"/>
</dbReference>
<evidence type="ECO:0000256" key="5">
    <source>
        <dbReference type="HAMAP-Rule" id="MF_00014"/>
    </source>
</evidence>
<feature type="domain" description="RimM N-terminal" evidence="7">
    <location>
        <begin position="13"/>
        <end position="91"/>
    </location>
</feature>
<dbReference type="EMBL" id="FNCE01000005">
    <property type="protein sequence ID" value="SDG06586.1"/>
    <property type="molecule type" value="Genomic_DNA"/>
</dbReference>
<keyword evidence="3 5" id="KW-0698">rRNA processing</keyword>
<dbReference type="GO" id="GO:0042274">
    <property type="term" value="P:ribosomal small subunit biogenesis"/>
    <property type="evidence" value="ECO:0007669"/>
    <property type="project" value="UniProtKB-UniRule"/>
</dbReference>
<dbReference type="InterPro" id="IPR009000">
    <property type="entry name" value="Transl_B-barrel_sf"/>
</dbReference>
<dbReference type="GO" id="GO:0006364">
    <property type="term" value="P:rRNA processing"/>
    <property type="evidence" value="ECO:0007669"/>
    <property type="project" value="UniProtKB-UniRule"/>
</dbReference>
<dbReference type="InterPro" id="IPR056792">
    <property type="entry name" value="PRC_RimM"/>
</dbReference>
<evidence type="ECO:0000313" key="10">
    <source>
        <dbReference type="Proteomes" id="UP000199415"/>
    </source>
</evidence>
<gene>
    <name evidence="5" type="primary">rimM</name>
    <name evidence="9" type="ORF">SAMN05216241_10515</name>
</gene>
<dbReference type="SUPFAM" id="SSF50447">
    <property type="entry name" value="Translation proteins"/>
    <property type="match status" value="1"/>
</dbReference>
<evidence type="ECO:0000256" key="2">
    <source>
        <dbReference type="ARBA" id="ARBA00022517"/>
    </source>
</evidence>
<dbReference type="InterPro" id="IPR011961">
    <property type="entry name" value="RimM"/>
</dbReference>
<dbReference type="PANTHER" id="PTHR33692:SF1">
    <property type="entry name" value="RIBOSOME MATURATION FACTOR RIMM"/>
    <property type="match status" value="1"/>
</dbReference>
<evidence type="ECO:0000256" key="6">
    <source>
        <dbReference type="SAM" id="MobiDB-lite"/>
    </source>
</evidence>
<dbReference type="Pfam" id="PF01782">
    <property type="entry name" value="RimM"/>
    <property type="match status" value="1"/>
</dbReference>
<dbReference type="RefSeq" id="WP_090019611.1">
    <property type="nucleotide sequence ID" value="NZ_FNCE01000005.1"/>
</dbReference>
<dbReference type="OrthoDB" id="9788191at2"/>
<dbReference type="NCBIfam" id="TIGR02273">
    <property type="entry name" value="16S_RimM"/>
    <property type="match status" value="1"/>
</dbReference>
<evidence type="ECO:0000313" key="9">
    <source>
        <dbReference type="EMBL" id="SDG06586.1"/>
    </source>
</evidence>
<dbReference type="Gene3D" id="2.40.30.60">
    <property type="entry name" value="RimM"/>
    <property type="match status" value="1"/>
</dbReference>
<dbReference type="GO" id="GO:0005840">
    <property type="term" value="C:ribosome"/>
    <property type="evidence" value="ECO:0007669"/>
    <property type="project" value="InterPro"/>
</dbReference>
<feature type="domain" description="Ribosome maturation factor RimM PRC barrel" evidence="8">
    <location>
        <begin position="105"/>
        <end position="171"/>
    </location>
</feature>
<evidence type="ECO:0000259" key="7">
    <source>
        <dbReference type="Pfam" id="PF01782"/>
    </source>
</evidence>
<dbReference type="Pfam" id="PF24986">
    <property type="entry name" value="PRC_RimM"/>
    <property type="match status" value="1"/>
</dbReference>
<dbReference type="HAMAP" id="MF_00014">
    <property type="entry name" value="Ribosome_mat_RimM"/>
    <property type="match status" value="1"/>
</dbReference>
<name>A0A1G7R706_9PROT</name>
<comment type="domain">
    <text evidence="5">The PRC barrel domain binds ribosomal protein uS19.</text>
</comment>
<comment type="similarity">
    <text evidence="5">Belongs to the RimM family.</text>
</comment>
<accession>A0A1G7R706</accession>
<comment type="subunit">
    <text evidence="5">Binds ribosomal protein uS19.</text>
</comment>
<comment type="function">
    <text evidence="5">An accessory protein needed during the final step in the assembly of 30S ribosomal subunit, possibly for assembly of the head region. Essential for efficient processing of 16S rRNA. May be needed both before and after RbfA during the maturation of 16S rRNA. It has affinity for free ribosomal 30S subunits but not for 70S ribosomes.</text>
</comment>
<evidence type="ECO:0000256" key="4">
    <source>
        <dbReference type="ARBA" id="ARBA00023186"/>
    </source>
</evidence>
<organism evidence="9 10">
    <name type="scientific">Limimonas halophila</name>
    <dbReference type="NCBI Taxonomy" id="1082479"/>
    <lineage>
        <taxon>Bacteria</taxon>
        <taxon>Pseudomonadati</taxon>
        <taxon>Pseudomonadota</taxon>
        <taxon>Alphaproteobacteria</taxon>
        <taxon>Rhodospirillales</taxon>
        <taxon>Rhodovibrionaceae</taxon>
        <taxon>Limimonas</taxon>
    </lineage>
</organism>
<evidence type="ECO:0000256" key="3">
    <source>
        <dbReference type="ARBA" id="ARBA00022552"/>
    </source>
</evidence>
<proteinExistence type="inferred from homology"/>
<dbReference type="SUPFAM" id="SSF50346">
    <property type="entry name" value="PRC-barrel domain"/>
    <property type="match status" value="1"/>
</dbReference>
<keyword evidence="2 5" id="KW-0690">Ribosome biogenesis</keyword>
<evidence type="ECO:0000259" key="8">
    <source>
        <dbReference type="Pfam" id="PF24986"/>
    </source>
</evidence>
<dbReference type="GO" id="GO:0005737">
    <property type="term" value="C:cytoplasm"/>
    <property type="evidence" value="ECO:0007669"/>
    <property type="project" value="UniProtKB-SubCell"/>
</dbReference>
<dbReference type="InterPro" id="IPR036976">
    <property type="entry name" value="RimM_N_sf"/>
</dbReference>
<dbReference type="InterPro" id="IPR011033">
    <property type="entry name" value="PRC_barrel-like_sf"/>
</dbReference>
<keyword evidence="10" id="KW-1185">Reference proteome</keyword>
<keyword evidence="4 5" id="KW-0143">Chaperone</keyword>
<dbReference type="Proteomes" id="UP000199415">
    <property type="component" value="Unassembled WGS sequence"/>
</dbReference>
<protein>
    <recommendedName>
        <fullName evidence="5">Ribosome maturation factor RimM</fullName>
    </recommendedName>
</protein>
<dbReference type="AlphaFoldDB" id="A0A1G7R706"/>
<reference evidence="9 10" key="1">
    <citation type="submission" date="2016-10" db="EMBL/GenBank/DDBJ databases">
        <authorList>
            <person name="de Groot N.N."/>
        </authorList>
    </citation>
    <scope>NUCLEOTIDE SEQUENCE [LARGE SCALE GENOMIC DNA]</scope>
    <source>
        <strain evidence="9 10">DSM 25584</strain>
    </source>
</reference>
<keyword evidence="1 5" id="KW-0963">Cytoplasm</keyword>
<dbReference type="GO" id="GO:0043022">
    <property type="term" value="F:ribosome binding"/>
    <property type="evidence" value="ECO:0007669"/>
    <property type="project" value="InterPro"/>
</dbReference>
<sequence length="187" mass="19446">MPDEPNTDQRVCLGVVVGAHGVRGSVRIKPFTGEPEAVGAYGPVTDESGRHRYELTVHGTHKGTVLAGIAGVRDRDAALALKGTRLYVDRAKLPEPAEDDTFYHADLIGLPVEDTAGRSLGTVAAVHDHGAGDILEIAGPDGAARLLPFTRDVVPTVDIAGGRIVADPPVETESPGGADTAEDEETA</sequence>
<dbReference type="STRING" id="1082479.SAMN05216241_10515"/>
<comment type="subcellular location">
    <subcellularLocation>
        <location evidence="5">Cytoplasm</location>
    </subcellularLocation>
</comment>
<dbReference type="InterPro" id="IPR002676">
    <property type="entry name" value="RimM_N"/>
</dbReference>
<feature type="region of interest" description="Disordered" evidence="6">
    <location>
        <begin position="166"/>
        <end position="187"/>
    </location>
</feature>
<evidence type="ECO:0000256" key="1">
    <source>
        <dbReference type="ARBA" id="ARBA00022490"/>
    </source>
</evidence>